<accession>A0A3N1HHC3</accession>
<dbReference type="SUPFAM" id="SSF51445">
    <property type="entry name" value="(Trans)glycosidases"/>
    <property type="match status" value="1"/>
</dbReference>
<dbReference type="InterPro" id="IPR008979">
    <property type="entry name" value="Galactose-bd-like_sf"/>
</dbReference>
<evidence type="ECO:0000256" key="2">
    <source>
        <dbReference type="ARBA" id="ARBA00012662"/>
    </source>
</evidence>
<evidence type="ECO:0000256" key="1">
    <source>
        <dbReference type="ARBA" id="ARBA00007951"/>
    </source>
</evidence>
<dbReference type="SMART" id="SM00812">
    <property type="entry name" value="Alpha_L_fucos"/>
    <property type="match status" value="1"/>
</dbReference>
<dbReference type="PROSITE" id="PS50022">
    <property type="entry name" value="FA58C_3"/>
    <property type="match status" value="1"/>
</dbReference>
<dbReference type="SUPFAM" id="SSF49785">
    <property type="entry name" value="Galactose-binding domain-like"/>
    <property type="match status" value="1"/>
</dbReference>
<dbReference type="AlphaFoldDB" id="A0A3N1HHC3"/>
<evidence type="ECO:0000313" key="8">
    <source>
        <dbReference type="Proteomes" id="UP000268727"/>
    </source>
</evidence>
<dbReference type="InterPro" id="IPR017853">
    <property type="entry name" value="GH"/>
</dbReference>
<evidence type="ECO:0000256" key="3">
    <source>
        <dbReference type="ARBA" id="ARBA00022729"/>
    </source>
</evidence>
<dbReference type="Gene3D" id="3.20.20.80">
    <property type="entry name" value="Glycosidases"/>
    <property type="match status" value="1"/>
</dbReference>
<organism evidence="7 8">
    <name type="scientific">Saccharothrix texasensis</name>
    <dbReference type="NCBI Taxonomy" id="103734"/>
    <lineage>
        <taxon>Bacteria</taxon>
        <taxon>Bacillati</taxon>
        <taxon>Actinomycetota</taxon>
        <taxon>Actinomycetes</taxon>
        <taxon>Pseudonocardiales</taxon>
        <taxon>Pseudonocardiaceae</taxon>
        <taxon>Saccharothrix</taxon>
    </lineage>
</organism>
<proteinExistence type="inferred from homology"/>
<dbReference type="Pfam" id="PF01120">
    <property type="entry name" value="Alpha_L_fucos"/>
    <property type="match status" value="1"/>
</dbReference>
<dbReference type="PANTHER" id="PTHR10030">
    <property type="entry name" value="ALPHA-L-FUCOSIDASE"/>
    <property type="match status" value="1"/>
</dbReference>
<evidence type="ECO:0000256" key="5">
    <source>
        <dbReference type="ARBA" id="ARBA00023295"/>
    </source>
</evidence>
<dbReference type="InterPro" id="IPR057739">
    <property type="entry name" value="Glyco_hydro_29_N"/>
</dbReference>
<reference evidence="7 8" key="1">
    <citation type="submission" date="2018-11" db="EMBL/GenBank/DDBJ databases">
        <title>Sequencing the genomes of 1000 actinobacteria strains.</title>
        <authorList>
            <person name="Klenk H.-P."/>
        </authorList>
    </citation>
    <scope>NUCLEOTIDE SEQUENCE [LARGE SCALE GENOMIC DNA]</scope>
    <source>
        <strain evidence="7 8">DSM 44231</strain>
    </source>
</reference>
<dbReference type="GO" id="GO:0004560">
    <property type="term" value="F:alpha-L-fucosidase activity"/>
    <property type="evidence" value="ECO:0007669"/>
    <property type="project" value="InterPro"/>
</dbReference>
<dbReference type="InterPro" id="IPR000933">
    <property type="entry name" value="Glyco_hydro_29"/>
</dbReference>
<dbReference type="InterPro" id="IPR000421">
    <property type="entry name" value="FA58C"/>
</dbReference>
<dbReference type="EC" id="3.2.1.51" evidence="2"/>
<dbReference type="GO" id="GO:0016139">
    <property type="term" value="P:glycoside catabolic process"/>
    <property type="evidence" value="ECO:0007669"/>
    <property type="project" value="TreeGrafter"/>
</dbReference>
<gene>
    <name evidence="7" type="ORF">EDD40_7390</name>
</gene>
<comment type="similarity">
    <text evidence="1">Belongs to the glycosyl hydrolase 29 family.</text>
</comment>
<name>A0A3N1HHC3_9PSEU</name>
<evidence type="ECO:0000313" key="7">
    <source>
        <dbReference type="EMBL" id="ROP41908.1"/>
    </source>
</evidence>
<protein>
    <recommendedName>
        <fullName evidence="2">alpha-L-fucosidase</fullName>
        <ecNumber evidence="2">3.2.1.51</ecNumber>
    </recommendedName>
</protein>
<dbReference type="Pfam" id="PF00754">
    <property type="entry name" value="F5_F8_type_C"/>
    <property type="match status" value="1"/>
</dbReference>
<keyword evidence="3" id="KW-0732">Signal</keyword>
<keyword evidence="8" id="KW-1185">Reference proteome</keyword>
<evidence type="ECO:0000256" key="4">
    <source>
        <dbReference type="ARBA" id="ARBA00022801"/>
    </source>
</evidence>
<dbReference type="Proteomes" id="UP000268727">
    <property type="component" value="Unassembled WGS sequence"/>
</dbReference>
<dbReference type="GO" id="GO:0005764">
    <property type="term" value="C:lysosome"/>
    <property type="evidence" value="ECO:0007669"/>
    <property type="project" value="TreeGrafter"/>
</dbReference>
<keyword evidence="5" id="KW-0326">Glycosidase</keyword>
<dbReference type="GO" id="GO:0006004">
    <property type="term" value="P:fucose metabolic process"/>
    <property type="evidence" value="ECO:0007669"/>
    <property type="project" value="TreeGrafter"/>
</dbReference>
<keyword evidence="4" id="KW-0378">Hydrolase</keyword>
<comment type="caution">
    <text evidence="7">The sequence shown here is derived from an EMBL/GenBank/DDBJ whole genome shotgun (WGS) entry which is preliminary data.</text>
</comment>
<dbReference type="Gene3D" id="2.60.120.260">
    <property type="entry name" value="Galactose-binding domain-like"/>
    <property type="match status" value="1"/>
</dbReference>
<feature type="domain" description="F5/8 type C" evidence="6">
    <location>
        <begin position="330"/>
        <end position="484"/>
    </location>
</feature>
<evidence type="ECO:0000259" key="6">
    <source>
        <dbReference type="PROSITE" id="PS50022"/>
    </source>
</evidence>
<dbReference type="PANTHER" id="PTHR10030:SF37">
    <property type="entry name" value="ALPHA-L-FUCOSIDASE-RELATED"/>
    <property type="match status" value="1"/>
</dbReference>
<dbReference type="EMBL" id="RJKM01000001">
    <property type="protein sequence ID" value="ROP41908.1"/>
    <property type="molecule type" value="Genomic_DNA"/>
</dbReference>
<sequence>MVEESVGRPDRPTVPHNAGVAARAVGSAGAQAAGNLQHLQQAFVDMRFGMFIHYNMATYSDEEWASPDLDPRLFAPTALDCAQWAATAKAAGMSWAALTTKHHDGFCLWPTRQTGYNVMNSSYPRDVVREYVDAFRAQGLKPCFYFSIWDRTQGVAQGSVTRAGIDFVKDQLTELLTWYGEIPVLVIDGWAWQMGHQAVPYQEIREHVKTLQPDCLIVDHNGQTEPWQNDLIYFEEPKGIWAPPDNTYASIQGQNIVSTGWFWHPRGSQYGSTVDSPTMSPDDLVNRHLKTLEARYCSFLLNCMPNPEGRLDPHVVATLRQVGTRWTPDTSRSSLPPQPDVLHHPVTPITATATSGTAANGIDGYLDWSGGSVQSLWESSGPLPQSITLDLGSTYSGIDALTYLPRQDTDGSGVVTTGNITGYRVLTSTDGTAFGEVATGTWGATKTLKHARFAPVSARYVRLEATGTVGGGDAILSEVDCGGIASRPVSDGSGTAHR</sequence>